<feature type="domain" description="Tyrosinase copper-binding" evidence="3">
    <location>
        <begin position="306"/>
        <end position="317"/>
    </location>
</feature>
<dbReference type="RefSeq" id="WP_272145754.1">
    <property type="nucleotide sequence ID" value="NZ_JAQNDM010000002.1"/>
</dbReference>
<dbReference type="PRINTS" id="PR00092">
    <property type="entry name" value="TYROSINASE"/>
</dbReference>
<comment type="caution">
    <text evidence="4">The sequence shown here is derived from an EMBL/GenBank/DDBJ whole genome shotgun (WGS) entry which is preliminary data.</text>
</comment>
<keyword evidence="5" id="KW-1185">Reference proteome</keyword>
<dbReference type="InterPro" id="IPR006311">
    <property type="entry name" value="TAT_signal"/>
</dbReference>
<evidence type="ECO:0000256" key="1">
    <source>
        <dbReference type="ARBA" id="ARBA00022723"/>
    </source>
</evidence>
<evidence type="ECO:0000259" key="3">
    <source>
        <dbReference type="PROSITE" id="PS00498"/>
    </source>
</evidence>
<dbReference type="Proteomes" id="UP001221838">
    <property type="component" value="Unassembled WGS sequence"/>
</dbReference>
<dbReference type="EMBL" id="JAQNDM010000002">
    <property type="protein sequence ID" value="MDC0715082.1"/>
    <property type="molecule type" value="Genomic_DNA"/>
</dbReference>
<dbReference type="Pfam" id="PF00264">
    <property type="entry name" value="Tyrosinase"/>
    <property type="match status" value="1"/>
</dbReference>
<protein>
    <submittedName>
        <fullName evidence="4">Tyrosinase family protein</fullName>
    </submittedName>
</protein>
<dbReference type="PROSITE" id="PS00498">
    <property type="entry name" value="TYROSINASE_2"/>
    <property type="match status" value="1"/>
</dbReference>
<dbReference type="PANTHER" id="PTHR11474">
    <property type="entry name" value="TYROSINASE FAMILY MEMBER"/>
    <property type="match status" value="1"/>
</dbReference>
<evidence type="ECO:0000256" key="2">
    <source>
        <dbReference type="ARBA" id="ARBA00023008"/>
    </source>
</evidence>
<dbReference type="PROSITE" id="PS51318">
    <property type="entry name" value="TAT"/>
    <property type="match status" value="1"/>
</dbReference>
<gene>
    <name evidence="4" type="ORF">POL68_41930</name>
</gene>
<dbReference type="PANTHER" id="PTHR11474:SF76">
    <property type="entry name" value="SHKT DOMAIN-CONTAINING PROTEIN"/>
    <property type="match status" value="1"/>
</dbReference>
<dbReference type="Gene3D" id="1.10.1280.10">
    <property type="entry name" value="Di-copper center containing domain from catechol oxidase"/>
    <property type="match status" value="1"/>
</dbReference>
<accession>A0ABT5DRQ2</accession>
<proteinExistence type="predicted"/>
<dbReference type="SUPFAM" id="SSF48056">
    <property type="entry name" value="Di-copper centre-containing domain"/>
    <property type="match status" value="1"/>
</dbReference>
<keyword evidence="1" id="KW-0479">Metal-binding</keyword>
<name>A0ABT5DRQ2_9BACT</name>
<organism evidence="4 5">
    <name type="scientific">Stigmatella ashevillensis</name>
    <dbReference type="NCBI Taxonomy" id="2995309"/>
    <lineage>
        <taxon>Bacteria</taxon>
        <taxon>Pseudomonadati</taxon>
        <taxon>Myxococcota</taxon>
        <taxon>Myxococcia</taxon>
        <taxon>Myxococcales</taxon>
        <taxon>Cystobacterineae</taxon>
        <taxon>Archangiaceae</taxon>
        <taxon>Stigmatella</taxon>
    </lineage>
</organism>
<dbReference type="InterPro" id="IPR050316">
    <property type="entry name" value="Tyrosinase/Hemocyanin"/>
</dbReference>
<evidence type="ECO:0000313" key="5">
    <source>
        <dbReference type="Proteomes" id="UP001221838"/>
    </source>
</evidence>
<keyword evidence="2" id="KW-0186">Copper</keyword>
<dbReference type="InterPro" id="IPR002227">
    <property type="entry name" value="Tyrosinase_Cu-bd"/>
</dbReference>
<sequence>MNFTRRDFLVTTATLAGASMLPFQSARAQTAKYIRYNVTSAKGKEMLKSYAKGIQAMLKLPASDPRNWFRNAFVHFMDCPHGNWWFYVWHRGYVGYVEETIRSLSGDPTFTFPYWDWTELPQIPDELFDSVLTPTDAAYAPYTKDIDTFTSFIQPSLEAYWKQLNPTQLKQMADRGYTRFELLWDGVIGKDPSTGSVNPGDAGFATNAKARYLTRDNSKLDLKTAHEVSWEVVGPGLLPTQFYNDDVTLSFTSSKTPSHVTMPGSTTQFSVLEGHPHNKVHNYIGGVGPWNPGPFGNMTNFLSPVDPIFFLHHSNMDRLWDVWTRKQQRLGLNILPKGKELEQLSNDPFLFFVRSDGTFVLDGKAGDYLSTERFGYTYEEPVTNPRVAQLAATKAEPSAKATLKKGVAALTLPAPVTKAADANAPARPVVATITVARPTDPSSPREFDVLVNAPADVTSVEADSPYYGGTVAFFGPPMHGMKHDSTFAVPLSPKLQALMAPASLKGAKGAVKLEIRLAPSTAKDKAPPLLKAATVRRL</sequence>
<reference evidence="4 5" key="1">
    <citation type="submission" date="2022-11" db="EMBL/GenBank/DDBJ databases">
        <title>Minimal conservation of predation-associated metabolite biosynthetic gene clusters underscores biosynthetic potential of Myxococcota including descriptions for ten novel species: Archangium lansinium sp. nov., Myxococcus landrumus sp. nov., Nannocystis bai.</title>
        <authorList>
            <person name="Ahearne A."/>
            <person name="Stevens C."/>
            <person name="Dowd S."/>
        </authorList>
    </citation>
    <scope>NUCLEOTIDE SEQUENCE [LARGE SCALE GENOMIC DNA]</scope>
    <source>
        <strain evidence="4 5">NCWAL01</strain>
    </source>
</reference>
<dbReference type="InterPro" id="IPR008922">
    <property type="entry name" value="Di-copper_centre_dom_sf"/>
</dbReference>
<evidence type="ECO:0000313" key="4">
    <source>
        <dbReference type="EMBL" id="MDC0715082.1"/>
    </source>
</evidence>